<keyword evidence="8 10" id="KW-0012">Acyltransferase</keyword>
<evidence type="ECO:0000256" key="8">
    <source>
        <dbReference type="ARBA" id="ARBA00023315"/>
    </source>
</evidence>
<comment type="subcellular location">
    <subcellularLocation>
        <location evidence="1">Cell membrane</location>
        <topology evidence="1">Multi-pass membrane protein</topology>
    </subcellularLocation>
</comment>
<dbReference type="PIRSF" id="PIRSF500217">
    <property type="entry name" value="AlgI"/>
    <property type="match status" value="1"/>
</dbReference>
<organism evidence="10 11">
    <name type="scientific">Paenibacillus harenae</name>
    <dbReference type="NCBI Taxonomy" id="306543"/>
    <lineage>
        <taxon>Bacteria</taxon>
        <taxon>Bacillati</taxon>
        <taxon>Bacillota</taxon>
        <taxon>Bacilli</taxon>
        <taxon>Bacillales</taxon>
        <taxon>Paenibacillaceae</taxon>
        <taxon>Paenibacillus</taxon>
    </lineage>
</organism>
<dbReference type="Pfam" id="PF03062">
    <property type="entry name" value="MBOAT"/>
    <property type="match status" value="1"/>
</dbReference>
<feature type="transmembrane region" description="Helical" evidence="9">
    <location>
        <begin position="238"/>
        <end position="262"/>
    </location>
</feature>
<evidence type="ECO:0000256" key="1">
    <source>
        <dbReference type="ARBA" id="ARBA00004651"/>
    </source>
</evidence>
<protein>
    <submittedName>
        <fullName evidence="10">D-alanyl-lipoteichoic acid acyltransferase DltB (MBOAT superfamily)</fullName>
    </submittedName>
</protein>
<evidence type="ECO:0000256" key="3">
    <source>
        <dbReference type="ARBA" id="ARBA00022475"/>
    </source>
</evidence>
<evidence type="ECO:0000256" key="6">
    <source>
        <dbReference type="ARBA" id="ARBA00022989"/>
    </source>
</evidence>
<evidence type="ECO:0000256" key="7">
    <source>
        <dbReference type="ARBA" id="ARBA00023136"/>
    </source>
</evidence>
<keyword evidence="11" id="KW-1185">Reference proteome</keyword>
<evidence type="ECO:0000256" key="2">
    <source>
        <dbReference type="ARBA" id="ARBA00010323"/>
    </source>
</evidence>
<dbReference type="Proteomes" id="UP001229346">
    <property type="component" value="Unassembled WGS sequence"/>
</dbReference>
<feature type="transmembrane region" description="Helical" evidence="9">
    <location>
        <begin position="283"/>
        <end position="301"/>
    </location>
</feature>
<reference evidence="10 11" key="1">
    <citation type="submission" date="2023-07" db="EMBL/GenBank/DDBJ databases">
        <title>Sorghum-associated microbial communities from plants grown in Nebraska, USA.</title>
        <authorList>
            <person name="Schachtman D."/>
        </authorList>
    </citation>
    <scope>NUCLEOTIDE SEQUENCE [LARGE SCALE GENOMIC DNA]</scope>
    <source>
        <strain evidence="10 11">CC482</strain>
    </source>
</reference>
<comment type="similarity">
    <text evidence="2">Belongs to the membrane-bound acyltransferase family.</text>
</comment>
<gene>
    <name evidence="10" type="ORF">J2T15_004475</name>
</gene>
<evidence type="ECO:0000256" key="5">
    <source>
        <dbReference type="ARBA" id="ARBA00022692"/>
    </source>
</evidence>
<keyword evidence="5 9" id="KW-0812">Transmembrane</keyword>
<dbReference type="InterPro" id="IPR004299">
    <property type="entry name" value="MBOAT_fam"/>
</dbReference>
<feature type="transmembrane region" description="Helical" evidence="9">
    <location>
        <begin position="183"/>
        <end position="201"/>
    </location>
</feature>
<evidence type="ECO:0000256" key="4">
    <source>
        <dbReference type="ARBA" id="ARBA00022679"/>
    </source>
</evidence>
<sequence length="303" mass="34749">MPQFGDNKRRFINWENIASGFYIFVLGLFKKIVIADTLAVWANNGFDNMGNIGFFAAWATALAYTLQIYFDFSGYSEMAIGLAKMLNIDLPANFKSPYKARNIGEFWRRWHITLSRALSEFIYKPLGGNRKGEYRTYLNIGITFFISGFWHGASWLFIIWGVLHGFASIIHRIWTKTGFKMNHYVAVLITFLFINFTWVIFRATSMEQAIRILKAMVIPKSFDVMQIGLLYYDGIMNLPTILCTLIILATLLTLLIIVFKATNALELAAIFKVNNLTVWKTSVALFVSIICLGRSSVFIYFNF</sequence>
<keyword evidence="6 9" id="KW-1133">Transmembrane helix</keyword>
<dbReference type="PIRSF" id="PIRSF016636">
    <property type="entry name" value="AlgI_DltB"/>
    <property type="match status" value="1"/>
</dbReference>
<comment type="caution">
    <text evidence="10">The sequence shown here is derived from an EMBL/GenBank/DDBJ whole genome shotgun (WGS) entry which is preliminary data.</text>
</comment>
<keyword evidence="7 9" id="KW-0472">Membrane</keyword>
<dbReference type="EMBL" id="JAUSSU010000009">
    <property type="protein sequence ID" value="MDQ0115018.1"/>
    <property type="molecule type" value="Genomic_DNA"/>
</dbReference>
<dbReference type="GO" id="GO:0016746">
    <property type="term" value="F:acyltransferase activity"/>
    <property type="evidence" value="ECO:0007669"/>
    <property type="project" value="UniProtKB-KW"/>
</dbReference>
<evidence type="ECO:0000313" key="11">
    <source>
        <dbReference type="Proteomes" id="UP001229346"/>
    </source>
</evidence>
<keyword evidence="3" id="KW-1003">Cell membrane</keyword>
<dbReference type="InterPro" id="IPR051085">
    <property type="entry name" value="MB_O-acyltransferase"/>
</dbReference>
<dbReference type="PANTHER" id="PTHR13285">
    <property type="entry name" value="ACYLTRANSFERASE"/>
    <property type="match status" value="1"/>
</dbReference>
<keyword evidence="4" id="KW-0808">Transferase</keyword>
<proteinExistence type="inferred from homology"/>
<dbReference type="InterPro" id="IPR028362">
    <property type="entry name" value="AlgI"/>
</dbReference>
<name>A0ABT9U5W1_PAEHA</name>
<feature type="transmembrane region" description="Helical" evidence="9">
    <location>
        <begin position="48"/>
        <end position="70"/>
    </location>
</feature>
<evidence type="ECO:0000313" key="10">
    <source>
        <dbReference type="EMBL" id="MDQ0115018.1"/>
    </source>
</evidence>
<feature type="transmembrane region" description="Helical" evidence="9">
    <location>
        <begin position="137"/>
        <end position="163"/>
    </location>
</feature>
<dbReference type="PANTHER" id="PTHR13285:SF23">
    <property type="entry name" value="TEICHOIC ACID D-ALANYLTRANSFERASE"/>
    <property type="match status" value="1"/>
</dbReference>
<accession>A0ABT9U5W1</accession>
<feature type="transmembrane region" description="Helical" evidence="9">
    <location>
        <begin position="21"/>
        <end position="42"/>
    </location>
</feature>
<evidence type="ECO:0000256" key="9">
    <source>
        <dbReference type="SAM" id="Phobius"/>
    </source>
</evidence>
<dbReference type="InterPro" id="IPR024194">
    <property type="entry name" value="Ac/AlaTfrase_AlgI/DltB"/>
</dbReference>